<keyword evidence="2" id="KW-1185">Reference proteome</keyword>
<name>A0A183NFI7_9TREM</name>
<reference evidence="1 2" key="1">
    <citation type="submission" date="2018-11" db="EMBL/GenBank/DDBJ databases">
        <authorList>
            <consortium name="Pathogen Informatics"/>
        </authorList>
    </citation>
    <scope>NUCLEOTIDE SEQUENCE [LARGE SCALE GENOMIC DNA]</scope>
    <source>
        <strain>Denwood</strain>
        <strain evidence="2">Zambia</strain>
    </source>
</reference>
<sequence length="168" mass="19666">MTAYECERLQNIRHDNELIEQVNPNLTCSVNDITRLKVQKPITTRNKPTSAFWLCGDWHYVQFCPFKKHKCQACNRREHKEYHCPSNRTSQPKKKHKRPRHVVKSAESKSFSLVTAFQKGYNLQRNYATIQINGILNRLQIDTASDITLVCVAHMYLVPPCTNIYVFK</sequence>
<evidence type="ECO:0000313" key="2">
    <source>
        <dbReference type="Proteomes" id="UP000269396"/>
    </source>
</evidence>
<dbReference type="Proteomes" id="UP000269396">
    <property type="component" value="Unassembled WGS sequence"/>
</dbReference>
<gene>
    <name evidence="1" type="ORF">SMTD_LOCUS873</name>
</gene>
<evidence type="ECO:0000313" key="1">
    <source>
        <dbReference type="EMBL" id="VDO73739.1"/>
    </source>
</evidence>
<dbReference type="AlphaFoldDB" id="A0A183NFI7"/>
<dbReference type="EMBL" id="UZAL01000878">
    <property type="protein sequence ID" value="VDO73739.1"/>
    <property type="molecule type" value="Genomic_DNA"/>
</dbReference>
<accession>A0A183NFI7</accession>
<proteinExistence type="predicted"/>
<organism evidence="1 2">
    <name type="scientific">Schistosoma mattheei</name>
    <dbReference type="NCBI Taxonomy" id="31246"/>
    <lineage>
        <taxon>Eukaryota</taxon>
        <taxon>Metazoa</taxon>
        <taxon>Spiralia</taxon>
        <taxon>Lophotrochozoa</taxon>
        <taxon>Platyhelminthes</taxon>
        <taxon>Trematoda</taxon>
        <taxon>Digenea</taxon>
        <taxon>Strigeidida</taxon>
        <taxon>Schistosomatoidea</taxon>
        <taxon>Schistosomatidae</taxon>
        <taxon>Schistosoma</taxon>
    </lineage>
</organism>
<protein>
    <submittedName>
        <fullName evidence="1">Uncharacterized protein</fullName>
    </submittedName>
</protein>